<name>A0A151T0Z8_CAJCA</name>
<organism evidence="2 3">
    <name type="scientific">Cajanus cajan</name>
    <name type="common">Pigeon pea</name>
    <name type="synonym">Cajanus indicus</name>
    <dbReference type="NCBI Taxonomy" id="3821"/>
    <lineage>
        <taxon>Eukaryota</taxon>
        <taxon>Viridiplantae</taxon>
        <taxon>Streptophyta</taxon>
        <taxon>Embryophyta</taxon>
        <taxon>Tracheophyta</taxon>
        <taxon>Spermatophyta</taxon>
        <taxon>Magnoliopsida</taxon>
        <taxon>eudicotyledons</taxon>
        <taxon>Gunneridae</taxon>
        <taxon>Pentapetalae</taxon>
        <taxon>rosids</taxon>
        <taxon>fabids</taxon>
        <taxon>Fabales</taxon>
        <taxon>Fabaceae</taxon>
        <taxon>Papilionoideae</taxon>
        <taxon>50 kb inversion clade</taxon>
        <taxon>NPAAA clade</taxon>
        <taxon>indigoferoid/millettioid clade</taxon>
        <taxon>Phaseoleae</taxon>
        <taxon>Cajanus</taxon>
    </lineage>
</organism>
<protein>
    <recommendedName>
        <fullName evidence="1">AT3G52170-like helix-turn-helix domain-containing protein</fullName>
    </recommendedName>
</protein>
<reference evidence="2 3" key="1">
    <citation type="journal article" date="2012" name="Nat. Biotechnol.">
        <title>Draft genome sequence of pigeonpea (Cajanus cajan), an orphan legume crop of resource-poor farmers.</title>
        <authorList>
            <person name="Varshney R.K."/>
            <person name="Chen W."/>
            <person name="Li Y."/>
            <person name="Bharti A.K."/>
            <person name="Saxena R.K."/>
            <person name="Schlueter J.A."/>
            <person name="Donoghue M.T."/>
            <person name="Azam S."/>
            <person name="Fan G."/>
            <person name="Whaley A.M."/>
            <person name="Farmer A.D."/>
            <person name="Sheridan J."/>
            <person name="Iwata A."/>
            <person name="Tuteja R."/>
            <person name="Penmetsa R.V."/>
            <person name="Wu W."/>
            <person name="Upadhyaya H.D."/>
            <person name="Yang S.P."/>
            <person name="Shah T."/>
            <person name="Saxena K.B."/>
            <person name="Michael T."/>
            <person name="McCombie W.R."/>
            <person name="Yang B."/>
            <person name="Zhang G."/>
            <person name="Yang H."/>
            <person name="Wang J."/>
            <person name="Spillane C."/>
            <person name="Cook D.R."/>
            <person name="May G.D."/>
            <person name="Xu X."/>
            <person name="Jackson S.A."/>
        </authorList>
    </citation>
    <scope>NUCLEOTIDE SEQUENCE [LARGE SCALE GENOMIC DNA]</scope>
    <source>
        <strain evidence="3">cv. Asha</strain>
    </source>
</reference>
<dbReference type="PANTHER" id="PTHR34568">
    <property type="entry name" value="RRM DOMAIN-CONTAINING PROTEIN"/>
    <property type="match status" value="1"/>
</dbReference>
<dbReference type="Proteomes" id="UP000075243">
    <property type="component" value="Chromosome 9"/>
</dbReference>
<proteinExistence type="predicted"/>
<evidence type="ECO:0000313" key="3">
    <source>
        <dbReference type="Proteomes" id="UP000075243"/>
    </source>
</evidence>
<dbReference type="Pfam" id="PF25896">
    <property type="entry name" value="HTH_AT3G52170"/>
    <property type="match status" value="1"/>
</dbReference>
<dbReference type="InterPro" id="IPR058941">
    <property type="entry name" value="HTH_AT3G52170-like"/>
</dbReference>
<dbReference type="PANTHER" id="PTHR34568:SF1">
    <property type="entry name" value="DNA BINDING PROTEIN"/>
    <property type="match status" value="1"/>
</dbReference>
<dbReference type="OMA" id="TMESEHK"/>
<sequence length="441" mass="48744">MMHSVKSGWGKTFALAKHNESQGKKTRIRRSKEERKAMVESFIKKYQESNNGNFPSLNITHKEVGGSFYTVREIVRDIIQENRVLGPAKFTLEELNADHFFEQNPLGSIARDPQPLSAASSIENCSENDKLSDTNSKVISVSDGSYTEAAHQVVDNGHIIRHVLNGSQVNMINKESDEAAIPEVQVGDPTTLKQNVEQELKAATTPMAKVTAVADDLIVETFPLRSVSRTTDGIKNLGGLRDSSNSPENDIKTVELKQGVGKSELNGIEPSKNLNLLDEKFEDSHGNQILKNIPDTGLDKDENVGDMFEESSNHSTIEHFDHHGFEDHINPQARVSHQNTITYGTVKQGHMMDGAKTSTQINNISKTYKPSEEDGGLLKTDIHRVDGQHGGNSQRSSNTTVDRINLESWDGATKNSARRESNPFLAVLKVLADAFVKFWSG</sequence>
<gene>
    <name evidence="2" type="ORF">KK1_023068</name>
</gene>
<accession>A0A151T0Z8</accession>
<dbReference type="Gramene" id="C.cajan_22410.t">
    <property type="protein sequence ID" value="C.cajan_22410.t"/>
    <property type="gene ID" value="C.cajan_22410"/>
</dbReference>
<dbReference type="InterPro" id="IPR058942">
    <property type="entry name" value="AT3G52170-like"/>
</dbReference>
<evidence type="ECO:0000313" key="2">
    <source>
        <dbReference type="EMBL" id="KYP60661.1"/>
    </source>
</evidence>
<dbReference type="EMBL" id="CM003611">
    <property type="protein sequence ID" value="KYP60661.1"/>
    <property type="molecule type" value="Genomic_DNA"/>
</dbReference>
<dbReference type="AlphaFoldDB" id="A0A151T0Z8"/>
<feature type="domain" description="AT3G52170-like helix-turn-helix" evidence="1">
    <location>
        <begin position="31"/>
        <end position="79"/>
    </location>
</feature>
<dbReference type="STRING" id="3821.A0A151T0Z8"/>
<evidence type="ECO:0000259" key="1">
    <source>
        <dbReference type="Pfam" id="PF25896"/>
    </source>
</evidence>
<keyword evidence="3" id="KW-1185">Reference proteome</keyword>